<reference evidence="2" key="1">
    <citation type="submission" date="2016-10" db="EMBL/GenBank/DDBJ databases">
        <authorList>
            <person name="Varghese N."/>
            <person name="Submissions S."/>
        </authorList>
    </citation>
    <scope>NUCLEOTIDE SEQUENCE [LARGE SCALE GENOMIC DNA]</scope>
    <source>
        <strain evidence="2">DSM 1551</strain>
    </source>
</reference>
<dbReference type="GeneID" id="78288957"/>
<dbReference type="Proteomes" id="UP000198558">
    <property type="component" value="Unassembled WGS sequence"/>
</dbReference>
<dbReference type="EMBL" id="FOIN01000028">
    <property type="protein sequence ID" value="SET68549.1"/>
    <property type="molecule type" value="Genomic_DNA"/>
</dbReference>
<evidence type="ECO:0000313" key="2">
    <source>
        <dbReference type="Proteomes" id="UP000198558"/>
    </source>
</evidence>
<evidence type="ECO:0000313" key="1">
    <source>
        <dbReference type="EMBL" id="SET68549.1"/>
    </source>
</evidence>
<dbReference type="AlphaFoldDB" id="A0A1I0GCM4"/>
<gene>
    <name evidence="1" type="ORF">SAMN04489758_12820</name>
</gene>
<sequence length="324" mass="38659">MKKDYITNFDNYVQYILEDNPDFNKDNEYFSIYTKIVNKFEMLVGKKISHFTPDELLECMENYNRGTKKTFRSFLNKYFSYLVIQGEMELNYIQYDKRFEYGNIIEDGIKFISDSRFYKVLENSNLSNEKKAILLALYEGLELKTISKIRKSSIIKKNELVMLGDGEYFKKNITLEIDENEIAVSRNLVEILKSLEFVHTRYSGYKAFPLKCYKDYIFKTVHINNVSKKFENDSQYENYLRKSIGRFIRDDVANLFKCSIDELRISGIVNFVCSNLKEENFQKNKVNNEKIETLLKMKGYKNSGFYWEITYRNLIEDYYNNQGK</sequence>
<dbReference type="RefSeq" id="WP_092355124.1">
    <property type="nucleotide sequence ID" value="NZ_FOIN01000028.1"/>
</dbReference>
<protein>
    <submittedName>
        <fullName evidence="1">Uncharacterized protein</fullName>
    </submittedName>
</protein>
<accession>A0A1I0GCM4</accession>
<name>A0A1I0GCM4_9FIRM</name>
<proteinExistence type="predicted"/>
<keyword evidence="2" id="KW-1185">Reference proteome</keyword>
<organism evidence="1 2">
    <name type="scientific">Thomasclavelia cocleata</name>
    <dbReference type="NCBI Taxonomy" id="69824"/>
    <lineage>
        <taxon>Bacteria</taxon>
        <taxon>Bacillati</taxon>
        <taxon>Bacillota</taxon>
        <taxon>Erysipelotrichia</taxon>
        <taxon>Erysipelotrichales</taxon>
        <taxon>Coprobacillaceae</taxon>
        <taxon>Thomasclavelia</taxon>
    </lineage>
</organism>